<protein>
    <recommendedName>
        <fullName evidence="4">BON domain-containing protein</fullName>
    </recommendedName>
</protein>
<gene>
    <name evidence="2" type="ORF">ACFPN2_31110</name>
</gene>
<reference evidence="3" key="1">
    <citation type="journal article" date="2019" name="Int. J. Syst. Evol. Microbiol.">
        <title>The Global Catalogue of Microorganisms (GCM) 10K type strain sequencing project: providing services to taxonomists for standard genome sequencing and annotation.</title>
        <authorList>
            <consortium name="The Broad Institute Genomics Platform"/>
            <consortium name="The Broad Institute Genome Sequencing Center for Infectious Disease"/>
            <person name="Wu L."/>
            <person name="Ma J."/>
        </authorList>
    </citation>
    <scope>NUCLEOTIDE SEQUENCE [LARGE SCALE GENOMIC DNA]</scope>
    <source>
        <strain evidence="3">CGMCC 1.10759</strain>
    </source>
</reference>
<organism evidence="2 3">
    <name type="scientific">Steroidobacter flavus</name>
    <dbReference type="NCBI Taxonomy" id="1842136"/>
    <lineage>
        <taxon>Bacteria</taxon>
        <taxon>Pseudomonadati</taxon>
        <taxon>Pseudomonadota</taxon>
        <taxon>Gammaproteobacteria</taxon>
        <taxon>Steroidobacterales</taxon>
        <taxon>Steroidobacteraceae</taxon>
        <taxon>Steroidobacter</taxon>
    </lineage>
</organism>
<name>A0ABV8T145_9GAMM</name>
<feature type="region of interest" description="Disordered" evidence="1">
    <location>
        <begin position="224"/>
        <end position="247"/>
    </location>
</feature>
<dbReference type="Proteomes" id="UP001595904">
    <property type="component" value="Unassembled WGS sequence"/>
</dbReference>
<evidence type="ECO:0000256" key="1">
    <source>
        <dbReference type="SAM" id="MobiDB-lite"/>
    </source>
</evidence>
<dbReference type="EMBL" id="JBHSDU010000015">
    <property type="protein sequence ID" value="MFC4313564.1"/>
    <property type="molecule type" value="Genomic_DNA"/>
</dbReference>
<dbReference type="RefSeq" id="WP_380603993.1">
    <property type="nucleotide sequence ID" value="NZ_JBHSDU010000015.1"/>
</dbReference>
<evidence type="ECO:0000313" key="2">
    <source>
        <dbReference type="EMBL" id="MFC4313564.1"/>
    </source>
</evidence>
<comment type="caution">
    <text evidence="2">The sequence shown here is derived from an EMBL/GenBank/DDBJ whole genome shotgun (WGS) entry which is preliminary data.</text>
</comment>
<sequence length="268" mass="29503">MNSLARSIVGAAVTAAAVYFLDPVNGRSRRVLLQDRCRRAARRIDWSTRDLRRGASERYFASRPKATFRPHSDRKVSRSVCGAVRHSVSHPESIDVAVDHGHVILRGHLQPQEHQRVLDEVRRQPGVFIVTDHLSEHRGNGEYAVDEGRAFRSARGASGWSITGRVLAGCAGSALVFWGIRERKALGEFGSAIAEEFQRAMERNLREGFDADDASDAVDAAKEGVGDVAEAAGKKAEEGMEWAESASSDVIEEYAQKRRRSNVADATH</sequence>
<proteinExistence type="predicted"/>
<evidence type="ECO:0008006" key="4">
    <source>
        <dbReference type="Google" id="ProtNLM"/>
    </source>
</evidence>
<keyword evidence="3" id="KW-1185">Reference proteome</keyword>
<evidence type="ECO:0000313" key="3">
    <source>
        <dbReference type="Proteomes" id="UP001595904"/>
    </source>
</evidence>
<accession>A0ABV8T145</accession>